<reference evidence="1 2" key="1">
    <citation type="journal article" date="2008" name="PLoS ONE">
        <title>Environmental adaptation: genomic analysis of the piezotolerant and psychrotolerant deep-sea iron reducing bacterium Shewanella piezotolerans WP3.</title>
        <authorList>
            <person name="Wang F."/>
            <person name="Wang J."/>
            <person name="Jian H."/>
            <person name="Zhang B."/>
            <person name="Li S."/>
            <person name="Wang F."/>
            <person name="Zeng X."/>
            <person name="Gao L."/>
            <person name="Bartlett D.H."/>
            <person name="Yu J."/>
            <person name="Hu S."/>
            <person name="Xiao X."/>
        </authorList>
    </citation>
    <scope>NUCLEOTIDE SEQUENCE [LARGE SCALE GENOMIC DNA]</scope>
    <source>
        <strain evidence="2">WP3 / JCM 13877</strain>
    </source>
</reference>
<dbReference type="KEGG" id="swp:swp_0772"/>
<dbReference type="AlphaFoldDB" id="B8CIV9"/>
<dbReference type="HOGENOM" id="CLU_3276585_0_0_6"/>
<dbReference type="Proteomes" id="UP000000753">
    <property type="component" value="Chromosome"/>
</dbReference>
<organism evidence="1 2">
    <name type="scientific">Shewanella piezotolerans (strain WP3 / JCM 13877)</name>
    <dbReference type="NCBI Taxonomy" id="225849"/>
    <lineage>
        <taxon>Bacteria</taxon>
        <taxon>Pseudomonadati</taxon>
        <taxon>Pseudomonadota</taxon>
        <taxon>Gammaproteobacteria</taxon>
        <taxon>Alteromonadales</taxon>
        <taxon>Shewanellaceae</taxon>
        <taxon>Shewanella</taxon>
    </lineage>
</organism>
<sequence>MLITDENSYQSFDRLVVIKNIAADHNQVLLWALGHVLRRKS</sequence>
<accession>B8CIV9</accession>
<evidence type="ECO:0000313" key="2">
    <source>
        <dbReference type="Proteomes" id="UP000000753"/>
    </source>
</evidence>
<dbReference type="EMBL" id="CP000472">
    <property type="protein sequence ID" value="ACJ27585.1"/>
    <property type="molecule type" value="Genomic_DNA"/>
</dbReference>
<name>B8CIV9_SHEPW</name>
<proteinExistence type="predicted"/>
<gene>
    <name evidence="1" type="ordered locus">swp_0772</name>
</gene>
<evidence type="ECO:0000313" key="1">
    <source>
        <dbReference type="EMBL" id="ACJ27585.1"/>
    </source>
</evidence>
<keyword evidence="2" id="KW-1185">Reference proteome</keyword>
<protein>
    <submittedName>
        <fullName evidence="1">Uncharacterized protein</fullName>
    </submittedName>
</protein>